<accession>A0ABY7PTM2</accession>
<sequence length="290" mass="32285">MGMPIGRMILLVSVLLGLQLAPAAAQFRKPKPKPMVAPQTPPPAEVVRLLAEAQALQAQYKESEALGKYEQVLALAPATYEALWQAAVLSVRIGARYTDETRKTAYFSTARLYANRALVVRPDGAESNYAEALALANQATLLTARSRLLSYKVMKPHVFLAVQQRPDFAPAWQLLGRWHYRVDHYNVLERIFSRVFLGGMPTGASTGAALEALTNAHTLDPQQIQYAYDLARVHLNRGHHRQAVAALQDAVALTPVTAEELEVSRRSRNLLTQLNRRLVKQVQRHIRAVE</sequence>
<dbReference type="Pfam" id="PF21033">
    <property type="entry name" value="RMD1-3"/>
    <property type="match status" value="1"/>
</dbReference>
<dbReference type="EMBL" id="CP115396">
    <property type="protein sequence ID" value="WBO85970.1"/>
    <property type="molecule type" value="Genomic_DNA"/>
</dbReference>
<gene>
    <name evidence="1" type="ORF">O9Z63_06880</name>
</gene>
<organism evidence="1 2">
    <name type="scientific">Hymenobacter yonginensis</name>
    <dbReference type="NCBI Taxonomy" id="748197"/>
    <lineage>
        <taxon>Bacteria</taxon>
        <taxon>Pseudomonadati</taxon>
        <taxon>Bacteroidota</taxon>
        <taxon>Cytophagia</taxon>
        <taxon>Cytophagales</taxon>
        <taxon>Hymenobacteraceae</taxon>
        <taxon>Hymenobacter</taxon>
    </lineage>
</organism>
<dbReference type="Gene3D" id="1.25.40.10">
    <property type="entry name" value="Tetratricopeptide repeat domain"/>
    <property type="match status" value="2"/>
</dbReference>
<dbReference type="RefSeq" id="WP_270128573.1">
    <property type="nucleotide sequence ID" value="NZ_CP115396.1"/>
</dbReference>
<evidence type="ECO:0000313" key="2">
    <source>
        <dbReference type="Proteomes" id="UP001211872"/>
    </source>
</evidence>
<evidence type="ECO:0000313" key="1">
    <source>
        <dbReference type="EMBL" id="WBO85970.1"/>
    </source>
</evidence>
<name>A0ABY7PTM2_9BACT</name>
<evidence type="ECO:0008006" key="3">
    <source>
        <dbReference type="Google" id="ProtNLM"/>
    </source>
</evidence>
<dbReference type="InterPro" id="IPR049039">
    <property type="entry name" value="RMD1-3_a_helical_rpt"/>
</dbReference>
<dbReference type="Proteomes" id="UP001211872">
    <property type="component" value="Chromosome"/>
</dbReference>
<dbReference type="InterPro" id="IPR011990">
    <property type="entry name" value="TPR-like_helical_dom_sf"/>
</dbReference>
<proteinExistence type="predicted"/>
<keyword evidence="2" id="KW-1185">Reference proteome</keyword>
<dbReference type="SUPFAM" id="SSF48452">
    <property type="entry name" value="TPR-like"/>
    <property type="match status" value="1"/>
</dbReference>
<reference evidence="1 2" key="1">
    <citation type="journal article" date="2011" name="Int. J. Syst. Evol. Microbiol.">
        <title>Hymenobacter yonginensis sp. nov., isolated from a mesotrophic artificial lake.</title>
        <authorList>
            <person name="Joung Y."/>
            <person name="Cho S.H."/>
            <person name="Kim H."/>
            <person name="Kim S.B."/>
            <person name="Joh K."/>
        </authorList>
    </citation>
    <scope>NUCLEOTIDE SEQUENCE [LARGE SCALE GENOMIC DNA]</scope>
    <source>
        <strain evidence="1 2">KCTC 22745</strain>
    </source>
</reference>
<protein>
    <recommendedName>
        <fullName evidence="3">Tetratricopeptide repeat protein</fullName>
    </recommendedName>
</protein>